<evidence type="ECO:0000313" key="1">
    <source>
        <dbReference type="EMBL" id="RYV50083.1"/>
    </source>
</evidence>
<evidence type="ECO:0000313" key="2">
    <source>
        <dbReference type="Proteomes" id="UP000293764"/>
    </source>
</evidence>
<accession>A0A4Q5MYS5</accession>
<dbReference type="Proteomes" id="UP000293764">
    <property type="component" value="Unassembled WGS sequence"/>
</dbReference>
<proteinExistence type="predicted"/>
<dbReference type="EMBL" id="SDWW01000042">
    <property type="protein sequence ID" value="RYV50083.1"/>
    <property type="molecule type" value="Genomic_DNA"/>
</dbReference>
<keyword evidence="2" id="KW-1185">Reference proteome</keyword>
<name>A0A4Q5MYS5_9MICO</name>
<sequence length="98" mass="10255">MSESVDRVVDAAIASASVDLEAPAGARVRFEPDALESVRALGGDEPTRARVLAVLRQRLSTAILSMEPVDAEPDWHDAQAAQGLLSWVEGASDGSGRG</sequence>
<organism evidence="1 2">
    <name type="scientific">Pengzhenrongella frigida</name>
    <dbReference type="NCBI Taxonomy" id="1259133"/>
    <lineage>
        <taxon>Bacteria</taxon>
        <taxon>Bacillati</taxon>
        <taxon>Actinomycetota</taxon>
        <taxon>Actinomycetes</taxon>
        <taxon>Micrococcales</taxon>
        <taxon>Pengzhenrongella</taxon>
    </lineage>
</organism>
<reference evidence="1 2" key="1">
    <citation type="submission" date="2019-01" db="EMBL/GenBank/DDBJ databases">
        <title>Novel species of Cellulomonas.</title>
        <authorList>
            <person name="Liu Q."/>
            <person name="Xin Y.-H."/>
        </authorList>
    </citation>
    <scope>NUCLEOTIDE SEQUENCE [LARGE SCALE GENOMIC DNA]</scope>
    <source>
        <strain evidence="1 2">HLT2-17</strain>
    </source>
</reference>
<dbReference type="RefSeq" id="WP_130103559.1">
    <property type="nucleotide sequence ID" value="NZ_SDWW01000042.1"/>
</dbReference>
<protein>
    <submittedName>
        <fullName evidence="1">Uncharacterized protein</fullName>
    </submittedName>
</protein>
<gene>
    <name evidence="1" type="ORF">EUA98_15285</name>
</gene>
<comment type="caution">
    <text evidence="1">The sequence shown here is derived from an EMBL/GenBank/DDBJ whole genome shotgun (WGS) entry which is preliminary data.</text>
</comment>
<dbReference type="AlphaFoldDB" id="A0A4Q5MYS5"/>